<dbReference type="AlphaFoldDB" id="A0A023X887"/>
<organism evidence="1 2">
    <name type="scientific">Rubrobacter radiotolerans</name>
    <name type="common">Arthrobacter radiotolerans</name>
    <dbReference type="NCBI Taxonomy" id="42256"/>
    <lineage>
        <taxon>Bacteria</taxon>
        <taxon>Bacillati</taxon>
        <taxon>Actinomycetota</taxon>
        <taxon>Rubrobacteria</taxon>
        <taxon>Rubrobacterales</taxon>
        <taxon>Rubrobacteraceae</taxon>
        <taxon>Rubrobacter</taxon>
    </lineage>
</organism>
<dbReference type="InterPro" id="IPR026988">
    <property type="entry name" value="YaaC-like"/>
</dbReference>
<sequence length="152" mass="16692">MRCVEQQHIVGSGMPDPASVGEALGREDIKQCRIEDHSPMARSPEIREKPGFLILCSYTENVADGIADGLGVVRARSTGGYYLRLPAQEITTSNILALYLVAFATATLVRYHPGYWTLLIRRSQGAYITPILSAAVDVVEEQFPCLVLERLG</sequence>
<dbReference type="KEGG" id="rrd:RradSPS_3138"/>
<geneLocation type="plasmid" evidence="1">
    <name>3</name>
</geneLocation>
<keyword evidence="2" id="KW-1185">Reference proteome</keyword>
<keyword evidence="1" id="KW-0614">Plasmid</keyword>
<name>A0A023X887_RUBRA</name>
<protein>
    <submittedName>
        <fullName evidence="1">YaaC-like Protein</fullName>
    </submittedName>
</protein>
<accession>A0A023X887</accession>
<dbReference type="Proteomes" id="UP000025229">
    <property type="component" value="Plasmid 3"/>
</dbReference>
<proteinExistence type="predicted"/>
<evidence type="ECO:0000313" key="1">
    <source>
        <dbReference type="EMBL" id="AHY48421.1"/>
    </source>
</evidence>
<evidence type="ECO:0000313" key="2">
    <source>
        <dbReference type="Proteomes" id="UP000025229"/>
    </source>
</evidence>
<reference evidence="1 2" key="1">
    <citation type="submission" date="2014-03" db="EMBL/GenBank/DDBJ databases">
        <title>Complete genome sequence of the Radio-Resistant Rubrobacter radiotolerans RSPS-4.</title>
        <authorList>
            <person name="Egas C.C."/>
            <person name="Barroso C.C."/>
            <person name="Froufe H.J.C."/>
            <person name="Pacheco J.J."/>
            <person name="Albuquerque L.L."/>
            <person name="da Costa M.M.S."/>
        </authorList>
    </citation>
    <scope>NUCLEOTIDE SEQUENCE [LARGE SCALE GENOMIC DNA]</scope>
    <source>
        <strain evidence="1 2">RSPS-4</strain>
        <plasmid evidence="1 2">3</plasmid>
    </source>
</reference>
<dbReference type="EMBL" id="CP007517">
    <property type="protein sequence ID" value="AHY48421.1"/>
    <property type="molecule type" value="Genomic_DNA"/>
</dbReference>
<dbReference type="Pfam" id="PF14175">
    <property type="entry name" value="YaaC"/>
    <property type="match status" value="1"/>
</dbReference>
<gene>
    <name evidence="1" type="ORF">RradSPS_3138</name>
</gene>
<dbReference type="HOGENOM" id="CLU_1720993_0_0_11"/>